<dbReference type="AlphaFoldDB" id="A0A285SXN9"/>
<sequence length="158" mass="18122">MDTISLRHFEKNHLEILKSFHLPAEQKKFTALPIDILEETEGKHPIVIVYGDAPVGFFLLHNSNRVKEYSANPHALLLTAFSINHLEQGKGFAKKAMQKLSNFVKSEFPSYNEIVLAVNYKNIPAQELYRKVGFYDTGERKIGPIGEQYIMKMKVEDK</sequence>
<dbReference type="GO" id="GO:0016747">
    <property type="term" value="F:acyltransferase activity, transferring groups other than amino-acyl groups"/>
    <property type="evidence" value="ECO:0007669"/>
    <property type="project" value="InterPro"/>
</dbReference>
<organism evidence="2 3">
    <name type="scientific">Ureibacillus xyleni</name>
    <dbReference type="NCBI Taxonomy" id="614648"/>
    <lineage>
        <taxon>Bacteria</taxon>
        <taxon>Bacillati</taxon>
        <taxon>Bacillota</taxon>
        <taxon>Bacilli</taxon>
        <taxon>Bacillales</taxon>
        <taxon>Caryophanaceae</taxon>
        <taxon>Ureibacillus</taxon>
    </lineage>
</organism>
<dbReference type="Proteomes" id="UP000219636">
    <property type="component" value="Unassembled WGS sequence"/>
</dbReference>
<gene>
    <name evidence="2" type="ORF">SAMN05880501_107188</name>
</gene>
<dbReference type="InterPro" id="IPR000182">
    <property type="entry name" value="GNAT_dom"/>
</dbReference>
<dbReference type="RefSeq" id="WP_097073912.1">
    <property type="nucleotide sequence ID" value="NZ_OBMQ01000007.1"/>
</dbReference>
<protein>
    <submittedName>
        <fullName evidence="2">Acetyltransferase (GNAT) family protein</fullName>
    </submittedName>
</protein>
<feature type="domain" description="N-acetyltransferase" evidence="1">
    <location>
        <begin position="4"/>
        <end position="156"/>
    </location>
</feature>
<dbReference type="Gene3D" id="3.40.630.30">
    <property type="match status" value="1"/>
</dbReference>
<keyword evidence="2" id="KW-0808">Transferase</keyword>
<dbReference type="SUPFAM" id="SSF55729">
    <property type="entry name" value="Acyl-CoA N-acyltransferases (Nat)"/>
    <property type="match status" value="1"/>
</dbReference>
<dbReference type="PROSITE" id="PS51186">
    <property type="entry name" value="GNAT"/>
    <property type="match status" value="1"/>
</dbReference>
<evidence type="ECO:0000259" key="1">
    <source>
        <dbReference type="PROSITE" id="PS51186"/>
    </source>
</evidence>
<evidence type="ECO:0000313" key="3">
    <source>
        <dbReference type="Proteomes" id="UP000219636"/>
    </source>
</evidence>
<dbReference type="Pfam" id="PF00583">
    <property type="entry name" value="Acetyltransf_1"/>
    <property type="match status" value="1"/>
</dbReference>
<accession>A0A285SXN9</accession>
<dbReference type="OrthoDB" id="66776at2"/>
<dbReference type="EMBL" id="OBMQ01000007">
    <property type="protein sequence ID" value="SOC13438.1"/>
    <property type="molecule type" value="Genomic_DNA"/>
</dbReference>
<keyword evidence="3" id="KW-1185">Reference proteome</keyword>
<dbReference type="InterPro" id="IPR016181">
    <property type="entry name" value="Acyl_CoA_acyltransferase"/>
</dbReference>
<reference evidence="3" key="1">
    <citation type="submission" date="2017-08" db="EMBL/GenBank/DDBJ databases">
        <authorList>
            <person name="Varghese N."/>
            <person name="Submissions S."/>
        </authorList>
    </citation>
    <scope>NUCLEOTIDE SEQUENCE [LARGE SCALE GENOMIC DNA]</scope>
    <source>
        <strain evidence="3">JC22</strain>
    </source>
</reference>
<evidence type="ECO:0000313" key="2">
    <source>
        <dbReference type="EMBL" id="SOC13438.1"/>
    </source>
</evidence>
<name>A0A285SXN9_9BACL</name>
<proteinExistence type="predicted"/>